<protein>
    <recommendedName>
        <fullName evidence="3">Acetyl-CoA acetyltransferase</fullName>
    </recommendedName>
</protein>
<dbReference type="Proteomes" id="UP000664399">
    <property type="component" value="Unassembled WGS sequence"/>
</dbReference>
<evidence type="ECO:0000313" key="1">
    <source>
        <dbReference type="EMBL" id="MBO1329275.1"/>
    </source>
</evidence>
<organism evidence="1 2">
    <name type="scientific">Acetobacter suratthaniensis</name>
    <dbReference type="NCBI Taxonomy" id="1502841"/>
    <lineage>
        <taxon>Bacteria</taxon>
        <taxon>Pseudomonadati</taxon>
        <taxon>Pseudomonadota</taxon>
        <taxon>Alphaproteobacteria</taxon>
        <taxon>Acetobacterales</taxon>
        <taxon>Acetobacteraceae</taxon>
        <taxon>Acetobacter</taxon>
    </lineage>
</organism>
<evidence type="ECO:0000313" key="2">
    <source>
        <dbReference type="Proteomes" id="UP000664399"/>
    </source>
</evidence>
<accession>A0ABS3LPG8</accession>
<dbReference type="EMBL" id="JAFVMG010000017">
    <property type="protein sequence ID" value="MBO1329275.1"/>
    <property type="molecule type" value="Genomic_DNA"/>
</dbReference>
<feature type="non-terminal residue" evidence="1">
    <location>
        <position position="1"/>
    </location>
</feature>
<sequence>RFIDHNSQQAQYAEAGLDAPHIVATALSALGVDLKNQNSINTGNIGGMLAGNLPNRLTGTTS</sequence>
<dbReference type="RefSeq" id="WP_207855142.1">
    <property type="nucleotide sequence ID" value="NZ_JAFVMG010000017.1"/>
</dbReference>
<name>A0ABS3LPG8_9PROT</name>
<keyword evidence="2" id="KW-1185">Reference proteome</keyword>
<proteinExistence type="predicted"/>
<reference evidence="1 2" key="1">
    <citation type="submission" date="2021-03" db="EMBL/GenBank/DDBJ databases">
        <title>The complete genome sequence of Acetobacter suratthaniensis TBRC 1719.</title>
        <authorList>
            <person name="Charoenyingcharoen P."/>
            <person name="Yukphan P."/>
        </authorList>
    </citation>
    <scope>NUCLEOTIDE SEQUENCE [LARGE SCALE GENOMIC DNA]</scope>
    <source>
        <strain evidence="1 2">TBRC 1719</strain>
    </source>
</reference>
<evidence type="ECO:0008006" key="3">
    <source>
        <dbReference type="Google" id="ProtNLM"/>
    </source>
</evidence>
<comment type="caution">
    <text evidence="1">The sequence shown here is derived from an EMBL/GenBank/DDBJ whole genome shotgun (WGS) entry which is preliminary data.</text>
</comment>
<gene>
    <name evidence="1" type="ORF">J2D75_12420</name>
</gene>